<dbReference type="PROSITE" id="PS50041">
    <property type="entry name" value="C_TYPE_LECTIN_2"/>
    <property type="match status" value="1"/>
</dbReference>
<dbReference type="Gene3D" id="3.10.100.10">
    <property type="entry name" value="Mannose-Binding Protein A, subunit A"/>
    <property type="match status" value="1"/>
</dbReference>
<keyword evidence="4" id="KW-1185">Reference proteome</keyword>
<dbReference type="InterPro" id="IPR001304">
    <property type="entry name" value="C-type_lectin-like"/>
</dbReference>
<feature type="chain" id="PRO_5043427393" description="C-type lectin domain-containing protein" evidence="1">
    <location>
        <begin position="22"/>
        <end position="268"/>
    </location>
</feature>
<feature type="signal peptide" evidence="1">
    <location>
        <begin position="1"/>
        <end position="21"/>
    </location>
</feature>
<dbReference type="InterPro" id="IPR016186">
    <property type="entry name" value="C-type_lectin-like/link_sf"/>
</dbReference>
<keyword evidence="1" id="KW-0732">Signal</keyword>
<accession>A0AAV2NT32</accession>
<evidence type="ECO:0000259" key="2">
    <source>
        <dbReference type="PROSITE" id="PS50041"/>
    </source>
</evidence>
<feature type="domain" description="C-type lectin" evidence="2">
    <location>
        <begin position="134"/>
        <end position="249"/>
    </location>
</feature>
<dbReference type="PANTHER" id="PTHR45784:SF3">
    <property type="entry name" value="C-TYPE LECTIN DOMAIN FAMILY 4 MEMBER K-LIKE-RELATED"/>
    <property type="match status" value="1"/>
</dbReference>
<dbReference type="Proteomes" id="UP001497644">
    <property type="component" value="Chromosome 4"/>
</dbReference>
<gene>
    <name evidence="3" type="ORF">LPLAT_LOCUS8798</name>
</gene>
<evidence type="ECO:0000313" key="3">
    <source>
        <dbReference type="EMBL" id="CAL1682969.1"/>
    </source>
</evidence>
<sequence>MPRVNLLLFLFIICAAYLAICDHCCVINYQKLPRYDLIKTNWRSNQPIISRKVVSNVEKCKEFAASKRALAFNLASTRNRAGRRENTCQALQCPEDFNMTTLVPEANYRYYSMYPVFSLPENSTIECIPKAGMFVFSSESLNYTQAQSFCRKRNASLAHVISEERTEGLARFVSQNRPSFVGLSKNDKEGIWKNEFDESLSCFDYRAWGEGQPSHFKGCVALVNPPPAESSPPFWKVVPCYISLPFICEISPLSQQSSRQYRKNRHRT</sequence>
<evidence type="ECO:0000256" key="1">
    <source>
        <dbReference type="SAM" id="SignalP"/>
    </source>
</evidence>
<dbReference type="AlphaFoldDB" id="A0AAV2NT32"/>
<dbReference type="PANTHER" id="PTHR45784">
    <property type="entry name" value="C-TYPE LECTIN DOMAIN FAMILY 20 MEMBER A-RELATED"/>
    <property type="match status" value="1"/>
</dbReference>
<dbReference type="EMBL" id="OZ034827">
    <property type="protein sequence ID" value="CAL1682969.1"/>
    <property type="molecule type" value="Genomic_DNA"/>
</dbReference>
<dbReference type="InterPro" id="IPR016187">
    <property type="entry name" value="CTDL_fold"/>
</dbReference>
<evidence type="ECO:0000313" key="4">
    <source>
        <dbReference type="Proteomes" id="UP001497644"/>
    </source>
</evidence>
<dbReference type="CDD" id="cd00037">
    <property type="entry name" value="CLECT"/>
    <property type="match status" value="1"/>
</dbReference>
<organism evidence="3 4">
    <name type="scientific">Lasius platythorax</name>
    <dbReference type="NCBI Taxonomy" id="488582"/>
    <lineage>
        <taxon>Eukaryota</taxon>
        <taxon>Metazoa</taxon>
        <taxon>Ecdysozoa</taxon>
        <taxon>Arthropoda</taxon>
        <taxon>Hexapoda</taxon>
        <taxon>Insecta</taxon>
        <taxon>Pterygota</taxon>
        <taxon>Neoptera</taxon>
        <taxon>Endopterygota</taxon>
        <taxon>Hymenoptera</taxon>
        <taxon>Apocrita</taxon>
        <taxon>Aculeata</taxon>
        <taxon>Formicoidea</taxon>
        <taxon>Formicidae</taxon>
        <taxon>Formicinae</taxon>
        <taxon>Lasius</taxon>
        <taxon>Lasius</taxon>
    </lineage>
</organism>
<dbReference type="SUPFAM" id="SSF56436">
    <property type="entry name" value="C-type lectin-like"/>
    <property type="match status" value="1"/>
</dbReference>
<dbReference type="Pfam" id="PF00059">
    <property type="entry name" value="Lectin_C"/>
    <property type="match status" value="1"/>
</dbReference>
<dbReference type="SMART" id="SM00034">
    <property type="entry name" value="CLECT"/>
    <property type="match status" value="1"/>
</dbReference>
<proteinExistence type="predicted"/>
<protein>
    <recommendedName>
        <fullName evidence="2">C-type lectin domain-containing protein</fullName>
    </recommendedName>
</protein>
<name>A0AAV2NT32_9HYME</name>
<reference evidence="3" key="1">
    <citation type="submission" date="2024-04" db="EMBL/GenBank/DDBJ databases">
        <authorList>
            <consortium name="Molecular Ecology Group"/>
        </authorList>
    </citation>
    <scope>NUCLEOTIDE SEQUENCE</scope>
</reference>